<dbReference type="PANTHER" id="PTHR37953:SF1">
    <property type="entry name" value="UPF0127 PROTEIN MJ1496"/>
    <property type="match status" value="1"/>
</dbReference>
<dbReference type="Pfam" id="PF02643">
    <property type="entry name" value="DUF192"/>
    <property type="match status" value="1"/>
</dbReference>
<dbReference type="PANTHER" id="PTHR37953">
    <property type="entry name" value="UPF0127 PROTEIN MJ1496"/>
    <property type="match status" value="1"/>
</dbReference>
<sequence>MRIAGSLFVTTGAALLALGGCTGDGNGSSAGGGETTATQSTHVTIHSGSGVHKFDVDIASTPAEQEHGLMFRTDIPENGGMLFTPYPASGGGPREASFWMKNTPSPLDIIFIRPDHTIARIADNTVPFSQTPVSSGEPVSAVLELRGGRTAELGIEEGDAINWDAGAGADG</sequence>
<dbReference type="InterPro" id="IPR003795">
    <property type="entry name" value="DUF192"/>
</dbReference>
<evidence type="ECO:0000313" key="2">
    <source>
        <dbReference type="Proteomes" id="UP001197214"/>
    </source>
</evidence>
<protein>
    <submittedName>
        <fullName evidence="1">DUF192 domain-containing protein</fullName>
    </submittedName>
</protein>
<dbReference type="EMBL" id="JAHWZX010000002">
    <property type="protein sequence ID" value="MBW4329743.1"/>
    <property type="molecule type" value="Genomic_DNA"/>
</dbReference>
<keyword evidence="2" id="KW-1185">Reference proteome</keyword>
<proteinExistence type="predicted"/>
<dbReference type="PROSITE" id="PS51257">
    <property type="entry name" value="PROKAR_LIPOPROTEIN"/>
    <property type="match status" value="1"/>
</dbReference>
<organism evidence="1 2">
    <name type="scientific">Stakelama flava</name>
    <dbReference type="NCBI Taxonomy" id="2860338"/>
    <lineage>
        <taxon>Bacteria</taxon>
        <taxon>Pseudomonadati</taxon>
        <taxon>Pseudomonadota</taxon>
        <taxon>Alphaproteobacteria</taxon>
        <taxon>Sphingomonadales</taxon>
        <taxon>Sphingomonadaceae</taxon>
        <taxon>Stakelama</taxon>
    </lineage>
</organism>
<evidence type="ECO:0000313" key="1">
    <source>
        <dbReference type="EMBL" id="MBW4329743.1"/>
    </source>
</evidence>
<reference evidence="1 2" key="1">
    <citation type="submission" date="2021-07" db="EMBL/GenBank/DDBJ databases">
        <title>Stakelama flava sp. nov., a novel endophytic bacterium isolated from branch of Kandelia candel.</title>
        <authorList>
            <person name="Tuo L."/>
        </authorList>
    </citation>
    <scope>NUCLEOTIDE SEQUENCE [LARGE SCALE GENOMIC DNA]</scope>
    <source>
        <strain evidence="1 2">CBK3Z-3</strain>
    </source>
</reference>
<dbReference type="RefSeq" id="WP_219236863.1">
    <property type="nucleotide sequence ID" value="NZ_JAHWZX010000002.1"/>
</dbReference>
<comment type="caution">
    <text evidence="1">The sequence shown here is derived from an EMBL/GenBank/DDBJ whole genome shotgun (WGS) entry which is preliminary data.</text>
</comment>
<name>A0ABS6XIT5_9SPHN</name>
<dbReference type="Proteomes" id="UP001197214">
    <property type="component" value="Unassembled WGS sequence"/>
</dbReference>
<gene>
    <name evidence="1" type="ORF">KY084_02490</name>
</gene>
<accession>A0ABS6XIT5</accession>